<feature type="transmembrane region" description="Helical" evidence="1">
    <location>
        <begin position="181"/>
        <end position="205"/>
    </location>
</feature>
<gene>
    <name evidence="2" type="ORF">LTR05_003141</name>
</gene>
<feature type="transmembrane region" description="Helical" evidence="1">
    <location>
        <begin position="256"/>
        <end position="275"/>
    </location>
</feature>
<feature type="transmembrane region" description="Helical" evidence="1">
    <location>
        <begin position="128"/>
        <end position="149"/>
    </location>
</feature>
<dbReference type="PANTHER" id="PTHR37577">
    <property type="entry name" value="INTEGRAL MEMBRANE PROTEIN"/>
    <property type="match status" value="1"/>
</dbReference>
<name>A0AAN7Y889_9EURO</name>
<sequence length="321" mass="35176">MSGLNNTMDCSVAPATTSSDAGIAGTGILLAFIMTATLALLLSSYIVVSEAFMASSPRTISRKLLSGLSDQQPVQGIAIQALGIARIHDLVAYHFFIIWMLSLLSTATNFAALLALVQDFKRDWMLRWLRQAAMFVSLCLTIVFGVFILEVNLKSLPSTLPVGCIWEDYAKEPEEKGNNPLAVAGIIAVIASSTILFILGTWYLHLRKQVWGRFVQVLSLLVLFATAIAATTRVVVISQAFGTPSVQLSDENEKTWTFGQLLAMLMLVLPFISALEISRGELRVPSCEPEQIETDQVPLTSSGRTAVNHNRYSYQPNPFFK</sequence>
<dbReference type="AlphaFoldDB" id="A0AAN7Y889"/>
<keyword evidence="1" id="KW-0812">Transmembrane</keyword>
<evidence type="ECO:0000256" key="1">
    <source>
        <dbReference type="SAM" id="Phobius"/>
    </source>
</evidence>
<dbReference type="PANTHER" id="PTHR37577:SF1">
    <property type="entry name" value="INTEGRAL MEMBRANE PROTEIN"/>
    <property type="match status" value="1"/>
</dbReference>
<dbReference type="EMBL" id="JAVRRJ010000002">
    <property type="protein sequence ID" value="KAK5088918.1"/>
    <property type="molecule type" value="Genomic_DNA"/>
</dbReference>
<accession>A0AAN7Y889</accession>
<dbReference type="InterPro" id="IPR053018">
    <property type="entry name" value="Elsinochrome_Biosynth-Asso"/>
</dbReference>
<comment type="caution">
    <text evidence="2">The sequence shown here is derived from an EMBL/GenBank/DDBJ whole genome shotgun (WGS) entry which is preliminary data.</text>
</comment>
<dbReference type="Proteomes" id="UP001309876">
    <property type="component" value="Unassembled WGS sequence"/>
</dbReference>
<reference evidence="2 3" key="1">
    <citation type="submission" date="2023-08" db="EMBL/GenBank/DDBJ databases">
        <title>Black Yeasts Isolated from many extreme environments.</title>
        <authorList>
            <person name="Coleine C."/>
            <person name="Stajich J.E."/>
            <person name="Selbmann L."/>
        </authorList>
    </citation>
    <scope>NUCLEOTIDE SEQUENCE [LARGE SCALE GENOMIC DNA]</scope>
    <source>
        <strain evidence="2 3">CCFEE 5910</strain>
    </source>
</reference>
<feature type="transmembrane region" description="Helical" evidence="1">
    <location>
        <begin position="217"/>
        <end position="236"/>
    </location>
</feature>
<organism evidence="2 3">
    <name type="scientific">Lithohypha guttulata</name>
    <dbReference type="NCBI Taxonomy" id="1690604"/>
    <lineage>
        <taxon>Eukaryota</taxon>
        <taxon>Fungi</taxon>
        <taxon>Dikarya</taxon>
        <taxon>Ascomycota</taxon>
        <taxon>Pezizomycotina</taxon>
        <taxon>Eurotiomycetes</taxon>
        <taxon>Chaetothyriomycetidae</taxon>
        <taxon>Chaetothyriales</taxon>
        <taxon>Trichomeriaceae</taxon>
        <taxon>Lithohypha</taxon>
    </lineage>
</organism>
<keyword evidence="1" id="KW-0472">Membrane</keyword>
<evidence type="ECO:0000313" key="3">
    <source>
        <dbReference type="Proteomes" id="UP001309876"/>
    </source>
</evidence>
<protein>
    <submittedName>
        <fullName evidence="2">Uncharacterized protein</fullName>
    </submittedName>
</protein>
<feature type="transmembrane region" description="Helical" evidence="1">
    <location>
        <begin position="91"/>
        <end position="116"/>
    </location>
</feature>
<evidence type="ECO:0000313" key="2">
    <source>
        <dbReference type="EMBL" id="KAK5088918.1"/>
    </source>
</evidence>
<feature type="transmembrane region" description="Helical" evidence="1">
    <location>
        <begin position="21"/>
        <end position="48"/>
    </location>
</feature>
<keyword evidence="3" id="KW-1185">Reference proteome</keyword>
<proteinExistence type="predicted"/>
<keyword evidence="1" id="KW-1133">Transmembrane helix</keyword>